<dbReference type="InParanoid" id="D8M3U2"/>
<reference evidence="3" key="1">
    <citation type="submission" date="2010-02" db="EMBL/GenBank/DDBJ databases">
        <title>Sequencing and annotation of the Blastocystis hominis genome.</title>
        <authorList>
            <person name="Wincker P."/>
        </authorList>
    </citation>
    <scope>NUCLEOTIDE SEQUENCE</scope>
    <source>
        <strain evidence="3">Singapore isolate B</strain>
    </source>
</reference>
<feature type="transmembrane region" description="Helical" evidence="2">
    <location>
        <begin position="51"/>
        <end position="77"/>
    </location>
</feature>
<feature type="transmembrane region" description="Helical" evidence="2">
    <location>
        <begin position="125"/>
        <end position="152"/>
    </location>
</feature>
<keyword evidence="2" id="KW-1133">Transmembrane helix</keyword>
<gene>
    <name evidence="3" type="ORF">GSBLH_T00002674001</name>
</gene>
<evidence type="ECO:0000313" key="3">
    <source>
        <dbReference type="EMBL" id="CBK22565.2"/>
    </source>
</evidence>
<dbReference type="GeneID" id="24919822"/>
<evidence type="ECO:0000256" key="2">
    <source>
        <dbReference type="SAM" id="Phobius"/>
    </source>
</evidence>
<evidence type="ECO:0000256" key="1">
    <source>
        <dbReference type="SAM" id="MobiDB-lite"/>
    </source>
</evidence>
<dbReference type="OrthoDB" id="10640268at2759"/>
<organism evidence="3">
    <name type="scientific">Blastocystis hominis</name>
    <dbReference type="NCBI Taxonomy" id="12968"/>
    <lineage>
        <taxon>Eukaryota</taxon>
        <taxon>Sar</taxon>
        <taxon>Stramenopiles</taxon>
        <taxon>Bigyra</taxon>
        <taxon>Opalozoa</taxon>
        <taxon>Opalinata</taxon>
        <taxon>Blastocystidae</taxon>
        <taxon>Blastocystis</taxon>
    </lineage>
</organism>
<sequence length="427" mass="48549">MEQTSMPLRTHVALHPLLHYFNILLNLVTSLVAFFILIFACKSVQSKRAVIWMYIRILIGIFHFISLFYFVQFFFVWKKKKRYDVCWTTLFSILYITVLAIEFSWMVIGSVFYKYVAEVNLTWFHIFALTYLICCWLEIVFLPTTFLCLLIVQFRRYRRYHKIANESNEGSDRNPAFRDKDYITGGCCACCVADDEDRCCCCRCACCDPKGLSSSYIMGDEELRLQDASRDLSSSSCCCRGCADEDDRELSSVRLSPELEETPSNPNQIGAPRPIPEATQPVQPVQPVQAAQPVQSAQPAGTTRVVQPVHFMQPVCVVQPVQPIRSVQLVQPAQSVQPDQTQLAAGQMQQPQLAQEVRDVDTAARDVEMRSSSVSFNGMRLIEAVADDGSGRTVYIAIPYICLFTKRVYFCCTLYSNSIIPLEKPKQ</sequence>
<protein>
    <recommendedName>
        <fullName evidence="5">Transmembrane protein</fullName>
    </recommendedName>
</protein>
<feature type="transmembrane region" description="Helical" evidence="2">
    <location>
        <begin position="20"/>
        <end position="39"/>
    </location>
</feature>
<keyword evidence="2" id="KW-0812">Transmembrane</keyword>
<keyword evidence="4" id="KW-1185">Reference proteome</keyword>
<evidence type="ECO:0000313" key="4">
    <source>
        <dbReference type="Proteomes" id="UP000008312"/>
    </source>
</evidence>
<feature type="transmembrane region" description="Helical" evidence="2">
    <location>
        <begin position="89"/>
        <end position="113"/>
    </location>
</feature>
<dbReference type="EMBL" id="FN668650">
    <property type="protein sequence ID" value="CBK22565.2"/>
    <property type="molecule type" value="Genomic_DNA"/>
</dbReference>
<proteinExistence type="predicted"/>
<dbReference type="AlphaFoldDB" id="D8M3U2"/>
<accession>D8M3U2</accession>
<evidence type="ECO:0008006" key="5">
    <source>
        <dbReference type="Google" id="ProtNLM"/>
    </source>
</evidence>
<dbReference type="Proteomes" id="UP000008312">
    <property type="component" value="Unassembled WGS sequence"/>
</dbReference>
<keyword evidence="2" id="KW-0472">Membrane</keyword>
<dbReference type="RefSeq" id="XP_012896613.1">
    <property type="nucleotide sequence ID" value="XM_013041159.1"/>
</dbReference>
<feature type="region of interest" description="Disordered" evidence="1">
    <location>
        <begin position="255"/>
        <end position="276"/>
    </location>
</feature>
<name>D8M3U2_BLAHO</name>